<feature type="domain" description="Radical SAM core" evidence="5">
    <location>
        <begin position="5"/>
        <end position="157"/>
    </location>
</feature>
<dbReference type="PANTHER" id="PTHR11228">
    <property type="entry name" value="RADICAL SAM DOMAIN PROTEIN"/>
    <property type="match status" value="1"/>
</dbReference>
<dbReference type="SUPFAM" id="SSF102114">
    <property type="entry name" value="Radical SAM enzymes"/>
    <property type="match status" value="1"/>
</dbReference>
<dbReference type="InterPro" id="IPR023885">
    <property type="entry name" value="4Fe4S-binding_SPASM_dom"/>
</dbReference>
<dbReference type="AlphaFoldDB" id="A0A3B1B614"/>
<name>A0A3B1B614_9ZZZZ</name>
<keyword evidence="4" id="KW-0411">Iron-sulfur</keyword>
<keyword evidence="2" id="KW-0479">Metal-binding</keyword>
<dbReference type="InterPro" id="IPR007197">
    <property type="entry name" value="rSAM"/>
</dbReference>
<dbReference type="SFLD" id="SFLDS00029">
    <property type="entry name" value="Radical_SAM"/>
    <property type="match status" value="1"/>
</dbReference>
<dbReference type="CDD" id="cd01335">
    <property type="entry name" value="Radical_SAM"/>
    <property type="match status" value="1"/>
</dbReference>
<keyword evidence="3" id="KW-0408">Iron</keyword>
<dbReference type="Pfam" id="PF04055">
    <property type="entry name" value="Radical_SAM"/>
    <property type="match status" value="1"/>
</dbReference>
<dbReference type="PANTHER" id="PTHR11228:SF7">
    <property type="entry name" value="PQQA PEPTIDE CYCLASE"/>
    <property type="match status" value="1"/>
</dbReference>
<evidence type="ECO:0000256" key="3">
    <source>
        <dbReference type="ARBA" id="ARBA00023004"/>
    </source>
</evidence>
<sequence length="377" mass="43071">MDLTIIPTFRCNSRCQMCYVWKSPTEPKDELCLGTLEKLPHGFDNINISGGEPTLRKDLLDIIDLMYPKGRIVEISSNGLRPEKLIKIIKKYPDIKVRFSLEGDEGTSNRIRGESDGFAIKTAGLRKLKEAGGTDLGFALVIQDENVNQLVNVYKFAQKEGFELATSTLHNAWQFYKNDNYFYNRIKVAKQVEDLVVTMLKTNSVKTWFRAYLNLGLIEKILGHDRLIKCTAGNSFAFIDPWSDIWACNVRTDLPLGNLEKQSWNEIISGSKYTDVIDKVTNCKQNCWMVTTARTAMRSSLSPKLPKLGPLLWVIKNKIKATCGIDICFEKYIDYNNISSSPVVERIDFLDNRPKVKLEKGRDTIEKRYPLKDFNNT</sequence>
<dbReference type="CDD" id="cd21109">
    <property type="entry name" value="SPASM"/>
    <property type="match status" value="1"/>
</dbReference>
<gene>
    <name evidence="7" type="ORF">MNBD_GAMMA26-20</name>
</gene>
<evidence type="ECO:0000256" key="4">
    <source>
        <dbReference type="ARBA" id="ARBA00023014"/>
    </source>
</evidence>
<organism evidence="7">
    <name type="scientific">hydrothermal vent metagenome</name>
    <dbReference type="NCBI Taxonomy" id="652676"/>
    <lineage>
        <taxon>unclassified sequences</taxon>
        <taxon>metagenomes</taxon>
        <taxon>ecological metagenomes</taxon>
    </lineage>
</organism>
<feature type="domain" description="4Fe4S-binding SPASM" evidence="6">
    <location>
        <begin position="230"/>
        <end position="288"/>
    </location>
</feature>
<dbReference type="GO" id="GO:0051536">
    <property type="term" value="F:iron-sulfur cluster binding"/>
    <property type="evidence" value="ECO:0007669"/>
    <property type="project" value="UniProtKB-KW"/>
</dbReference>
<proteinExistence type="predicted"/>
<evidence type="ECO:0000256" key="2">
    <source>
        <dbReference type="ARBA" id="ARBA00022723"/>
    </source>
</evidence>
<dbReference type="Gene3D" id="3.20.20.70">
    <property type="entry name" value="Aldolase class I"/>
    <property type="match status" value="1"/>
</dbReference>
<evidence type="ECO:0000259" key="5">
    <source>
        <dbReference type="Pfam" id="PF04055"/>
    </source>
</evidence>
<keyword evidence="1" id="KW-0949">S-adenosyl-L-methionine</keyword>
<dbReference type="Pfam" id="PF13186">
    <property type="entry name" value="SPASM"/>
    <property type="match status" value="1"/>
</dbReference>
<protein>
    <recommendedName>
        <fullName evidence="8">Radical SAM protein</fullName>
    </recommendedName>
</protein>
<dbReference type="EMBL" id="UOFX01000089">
    <property type="protein sequence ID" value="VAX11622.1"/>
    <property type="molecule type" value="Genomic_DNA"/>
</dbReference>
<evidence type="ECO:0008006" key="8">
    <source>
        <dbReference type="Google" id="ProtNLM"/>
    </source>
</evidence>
<dbReference type="GO" id="GO:0003824">
    <property type="term" value="F:catalytic activity"/>
    <property type="evidence" value="ECO:0007669"/>
    <property type="project" value="InterPro"/>
</dbReference>
<dbReference type="SFLD" id="SFLDG01067">
    <property type="entry name" value="SPASM/twitch_domain_containing"/>
    <property type="match status" value="1"/>
</dbReference>
<evidence type="ECO:0000256" key="1">
    <source>
        <dbReference type="ARBA" id="ARBA00022691"/>
    </source>
</evidence>
<dbReference type="GO" id="GO:0046872">
    <property type="term" value="F:metal ion binding"/>
    <property type="evidence" value="ECO:0007669"/>
    <property type="project" value="UniProtKB-KW"/>
</dbReference>
<accession>A0A3B1B614</accession>
<dbReference type="InterPro" id="IPR050377">
    <property type="entry name" value="Radical_SAM_PqqE_MftC-like"/>
</dbReference>
<evidence type="ECO:0000259" key="6">
    <source>
        <dbReference type="Pfam" id="PF13186"/>
    </source>
</evidence>
<dbReference type="InterPro" id="IPR058240">
    <property type="entry name" value="rSAM_sf"/>
</dbReference>
<dbReference type="InterPro" id="IPR013785">
    <property type="entry name" value="Aldolase_TIM"/>
</dbReference>
<reference evidence="7" key="1">
    <citation type="submission" date="2018-06" db="EMBL/GenBank/DDBJ databases">
        <authorList>
            <person name="Zhirakovskaya E."/>
        </authorList>
    </citation>
    <scope>NUCLEOTIDE SEQUENCE</scope>
</reference>
<evidence type="ECO:0000313" key="7">
    <source>
        <dbReference type="EMBL" id="VAX11622.1"/>
    </source>
</evidence>